<dbReference type="RefSeq" id="WP_203783294.1">
    <property type="nucleotide sequence ID" value="NZ_BONB01000007.1"/>
</dbReference>
<name>A0A3D9ZRH5_9ACTN</name>
<dbReference type="Gene3D" id="3.75.10.10">
    <property type="entry name" value="L-arginine/glycine Amidinotransferase, Chain A"/>
    <property type="match status" value="1"/>
</dbReference>
<organism evidence="1 2">
    <name type="scientific">Asanoa ferruginea</name>
    <dbReference type="NCBI Taxonomy" id="53367"/>
    <lineage>
        <taxon>Bacteria</taxon>
        <taxon>Bacillati</taxon>
        <taxon>Actinomycetota</taxon>
        <taxon>Actinomycetes</taxon>
        <taxon>Micromonosporales</taxon>
        <taxon>Micromonosporaceae</taxon>
        <taxon>Asanoa</taxon>
    </lineage>
</organism>
<dbReference type="Proteomes" id="UP000256913">
    <property type="component" value="Unassembled WGS sequence"/>
</dbReference>
<evidence type="ECO:0000313" key="1">
    <source>
        <dbReference type="EMBL" id="REF96280.1"/>
    </source>
</evidence>
<dbReference type="EMBL" id="QUMQ01000001">
    <property type="protein sequence ID" value="REF96280.1"/>
    <property type="molecule type" value="Genomic_DNA"/>
</dbReference>
<dbReference type="SUPFAM" id="SSF55909">
    <property type="entry name" value="Pentein"/>
    <property type="match status" value="1"/>
</dbReference>
<dbReference type="AlphaFoldDB" id="A0A3D9ZRH5"/>
<sequence length="288" mass="31006">MVIVKDERMPRMRTYLMCPPEWFAVTYAINPWMDTSAPVDPELALKQWQVLRETLTGLGHTVHVLPAEDGLPDMVYAANGAFTVDGTAFGARFRYPQRAAEAAAHRAFYAEHSWPYVEPTEINEGEGDFAYLPEAYGGMILAGHGFRTESVAHSHAQEALGRPVISLQLVDPRFYHLDVALAALDDARITYYPGAFSPGSQRVLAQLFPDALVADEADALAFGLNLVSDGRNVVFNAEATGLAAKLAAAGYTPVPVELSELKKGGGSVKCCVAELRAGAGLSPASPAR</sequence>
<keyword evidence="2" id="KW-1185">Reference proteome</keyword>
<proteinExistence type="predicted"/>
<keyword evidence="1" id="KW-0378">Hydrolase</keyword>
<dbReference type="GO" id="GO:0016787">
    <property type="term" value="F:hydrolase activity"/>
    <property type="evidence" value="ECO:0007669"/>
    <property type="project" value="UniProtKB-KW"/>
</dbReference>
<dbReference type="NCBIfam" id="NF045659">
    <property type="entry name" value="DiMArgaseDdahMtb"/>
    <property type="match status" value="1"/>
</dbReference>
<protein>
    <submittedName>
        <fullName evidence="1">N-dimethylarginine dimethylaminohydrolase</fullName>
    </submittedName>
</protein>
<accession>A0A3D9ZRH5</accession>
<comment type="caution">
    <text evidence="1">The sequence shown here is derived from an EMBL/GenBank/DDBJ whole genome shotgun (WGS) entry which is preliminary data.</text>
</comment>
<gene>
    <name evidence="1" type="ORF">DFJ67_2257</name>
</gene>
<evidence type="ECO:0000313" key="2">
    <source>
        <dbReference type="Proteomes" id="UP000256913"/>
    </source>
</evidence>
<reference evidence="1 2" key="1">
    <citation type="submission" date="2018-08" db="EMBL/GenBank/DDBJ databases">
        <title>Sequencing the genomes of 1000 actinobacteria strains.</title>
        <authorList>
            <person name="Klenk H.-P."/>
        </authorList>
    </citation>
    <scope>NUCLEOTIDE SEQUENCE [LARGE SCALE GENOMIC DNA]</scope>
    <source>
        <strain evidence="1 2">DSM 44099</strain>
    </source>
</reference>